<organism evidence="1 2">
    <name type="scientific">Georgenia soli</name>
    <dbReference type="NCBI Taxonomy" id="638953"/>
    <lineage>
        <taxon>Bacteria</taxon>
        <taxon>Bacillati</taxon>
        <taxon>Actinomycetota</taxon>
        <taxon>Actinomycetes</taxon>
        <taxon>Micrococcales</taxon>
        <taxon>Bogoriellaceae</taxon>
        <taxon>Georgenia</taxon>
    </lineage>
</organism>
<dbReference type="Pfam" id="PF10905">
    <property type="entry name" value="DUF2695"/>
    <property type="match status" value="1"/>
</dbReference>
<dbReference type="OrthoDB" id="4866170at2"/>
<evidence type="ECO:0000313" key="1">
    <source>
        <dbReference type="EMBL" id="PFG38060.1"/>
    </source>
</evidence>
<keyword evidence="2" id="KW-1185">Reference proteome</keyword>
<dbReference type="RefSeq" id="WP_098482400.1">
    <property type="nucleotide sequence ID" value="NZ_PDJI01000004.1"/>
</dbReference>
<accession>A0A2A9EII5</accession>
<name>A0A2A9EII5_9MICO</name>
<dbReference type="InterPro" id="IPR024248">
    <property type="entry name" value="DUF2695"/>
</dbReference>
<evidence type="ECO:0000313" key="2">
    <source>
        <dbReference type="Proteomes" id="UP000222106"/>
    </source>
</evidence>
<sequence>MSVDDGVRTLEIELASLAQDLTGPGPHECVLCYVNRMLVQFGCDTTLRWTRRWRELQAPLATRLERRIGREGSFCDCELFTNGWDVTVQVAHDPVTGEDRWPEDVHGCRGVRTGTTRPCTLWSRRPPQRWPARRRSDWD</sequence>
<reference evidence="1 2" key="1">
    <citation type="submission" date="2017-10" db="EMBL/GenBank/DDBJ databases">
        <title>Sequencing the genomes of 1000 actinobacteria strains.</title>
        <authorList>
            <person name="Klenk H.-P."/>
        </authorList>
    </citation>
    <scope>NUCLEOTIDE SEQUENCE [LARGE SCALE GENOMIC DNA]</scope>
    <source>
        <strain evidence="1 2">DSM 21838</strain>
    </source>
</reference>
<comment type="caution">
    <text evidence="1">The sequence shown here is derived from an EMBL/GenBank/DDBJ whole genome shotgun (WGS) entry which is preliminary data.</text>
</comment>
<dbReference type="AlphaFoldDB" id="A0A2A9EII5"/>
<dbReference type="EMBL" id="PDJI01000004">
    <property type="protein sequence ID" value="PFG38060.1"/>
    <property type="molecule type" value="Genomic_DNA"/>
</dbReference>
<proteinExistence type="predicted"/>
<dbReference type="Proteomes" id="UP000222106">
    <property type="component" value="Unassembled WGS sequence"/>
</dbReference>
<gene>
    <name evidence="1" type="ORF">ATJ97_0530</name>
</gene>
<protein>
    <submittedName>
        <fullName evidence="1">Uncharacterized protein DUF2695</fullName>
    </submittedName>
</protein>